<keyword evidence="2" id="KW-1185">Reference proteome</keyword>
<evidence type="ECO:0000313" key="2">
    <source>
        <dbReference type="Proteomes" id="UP001157126"/>
    </source>
</evidence>
<proteinExistence type="predicted"/>
<protein>
    <submittedName>
        <fullName evidence="1">Phosphoglycerate mutase</fullName>
    </submittedName>
</protein>
<dbReference type="EMBL" id="BSUO01000001">
    <property type="protein sequence ID" value="GMA40067.1"/>
    <property type="molecule type" value="Genomic_DNA"/>
</dbReference>
<dbReference type="CDD" id="cd07067">
    <property type="entry name" value="HP_PGM_like"/>
    <property type="match status" value="1"/>
</dbReference>
<dbReference type="SUPFAM" id="SSF53254">
    <property type="entry name" value="Phosphoglycerate mutase-like"/>
    <property type="match status" value="1"/>
</dbReference>
<dbReference type="PANTHER" id="PTHR48100">
    <property type="entry name" value="BROAD-SPECIFICITY PHOSPHATASE YOR283W-RELATED"/>
    <property type="match status" value="1"/>
</dbReference>
<accession>A0ABQ6ISE0</accession>
<dbReference type="PANTHER" id="PTHR48100:SF62">
    <property type="entry name" value="GLUCOSYL-3-PHOSPHOGLYCERATE PHOSPHATASE"/>
    <property type="match status" value="1"/>
</dbReference>
<dbReference type="Gene3D" id="3.40.50.1240">
    <property type="entry name" value="Phosphoglycerate mutase-like"/>
    <property type="match status" value="1"/>
</dbReference>
<gene>
    <name evidence="1" type="primary">gpm_1</name>
    <name evidence="1" type="ORF">GCM10025883_21120</name>
</gene>
<dbReference type="SMART" id="SM00855">
    <property type="entry name" value="PGAM"/>
    <property type="match status" value="1"/>
</dbReference>
<comment type="caution">
    <text evidence="1">The sequence shown here is derived from an EMBL/GenBank/DDBJ whole genome shotgun (WGS) entry which is preliminary data.</text>
</comment>
<evidence type="ECO:0000313" key="1">
    <source>
        <dbReference type="EMBL" id="GMA40067.1"/>
    </source>
</evidence>
<dbReference type="Pfam" id="PF00300">
    <property type="entry name" value="His_Phos_1"/>
    <property type="match status" value="1"/>
</dbReference>
<sequence length="221" mass="24420">MTPPVDRPGRRRRLLILRHGITEHNAQGIWQGHLDSVLSDEGIAQAEAVADVIAGHDPSLVVTSDLRRARDTAETVMRALPGRELRVDPRFREIHVGQWQGLAQQEMLERFPDAPDLLMAGEDFRRGDDGETYAELGDRAGAALADLLEDLPDGGTALVVTHGVTTRVLTGDLLGLDRRTSWTVLSGLGNCHWAELGQYGDQWRLHGWNLRARFGARRADG</sequence>
<dbReference type="RefSeq" id="WP_284303827.1">
    <property type="nucleotide sequence ID" value="NZ_BSUO01000001.1"/>
</dbReference>
<organism evidence="1 2">
    <name type="scientific">Mobilicoccus caccae</name>
    <dbReference type="NCBI Taxonomy" id="1859295"/>
    <lineage>
        <taxon>Bacteria</taxon>
        <taxon>Bacillati</taxon>
        <taxon>Actinomycetota</taxon>
        <taxon>Actinomycetes</taxon>
        <taxon>Micrococcales</taxon>
        <taxon>Dermatophilaceae</taxon>
        <taxon>Mobilicoccus</taxon>
    </lineage>
</organism>
<dbReference type="Proteomes" id="UP001157126">
    <property type="component" value="Unassembled WGS sequence"/>
</dbReference>
<dbReference type="InterPro" id="IPR050275">
    <property type="entry name" value="PGM_Phosphatase"/>
</dbReference>
<name>A0ABQ6ISE0_9MICO</name>
<reference evidence="2" key="1">
    <citation type="journal article" date="2019" name="Int. J. Syst. Evol. Microbiol.">
        <title>The Global Catalogue of Microorganisms (GCM) 10K type strain sequencing project: providing services to taxonomists for standard genome sequencing and annotation.</title>
        <authorList>
            <consortium name="The Broad Institute Genomics Platform"/>
            <consortium name="The Broad Institute Genome Sequencing Center for Infectious Disease"/>
            <person name="Wu L."/>
            <person name="Ma J."/>
        </authorList>
    </citation>
    <scope>NUCLEOTIDE SEQUENCE [LARGE SCALE GENOMIC DNA]</scope>
    <source>
        <strain evidence="2">NBRC 113072</strain>
    </source>
</reference>
<dbReference type="InterPro" id="IPR013078">
    <property type="entry name" value="His_Pase_superF_clade-1"/>
</dbReference>
<dbReference type="InterPro" id="IPR029033">
    <property type="entry name" value="His_PPase_superfam"/>
</dbReference>